<protein>
    <submittedName>
        <fullName evidence="2">Uncharacterized protein</fullName>
    </submittedName>
</protein>
<dbReference type="EMBL" id="AZIM01001912">
    <property type="protein sequence ID" value="ETE65361.1"/>
    <property type="molecule type" value="Genomic_DNA"/>
</dbReference>
<feature type="region of interest" description="Disordered" evidence="1">
    <location>
        <begin position="230"/>
        <end position="249"/>
    </location>
</feature>
<keyword evidence="3" id="KW-1185">Reference proteome</keyword>
<accession>V8NTS5</accession>
<gene>
    <name evidence="2" type="ORF">L345_08866</name>
</gene>
<comment type="caution">
    <text evidence="2">The sequence shown here is derived from an EMBL/GenBank/DDBJ whole genome shotgun (WGS) entry which is preliminary data.</text>
</comment>
<evidence type="ECO:0000313" key="2">
    <source>
        <dbReference type="EMBL" id="ETE65361.1"/>
    </source>
</evidence>
<organism evidence="2 3">
    <name type="scientific">Ophiophagus hannah</name>
    <name type="common">King cobra</name>
    <name type="synonym">Naja hannah</name>
    <dbReference type="NCBI Taxonomy" id="8665"/>
    <lineage>
        <taxon>Eukaryota</taxon>
        <taxon>Metazoa</taxon>
        <taxon>Chordata</taxon>
        <taxon>Craniata</taxon>
        <taxon>Vertebrata</taxon>
        <taxon>Euteleostomi</taxon>
        <taxon>Lepidosauria</taxon>
        <taxon>Squamata</taxon>
        <taxon>Bifurcata</taxon>
        <taxon>Unidentata</taxon>
        <taxon>Episquamata</taxon>
        <taxon>Toxicofera</taxon>
        <taxon>Serpentes</taxon>
        <taxon>Colubroidea</taxon>
        <taxon>Elapidae</taxon>
        <taxon>Elapinae</taxon>
        <taxon>Ophiophagus</taxon>
    </lineage>
</organism>
<evidence type="ECO:0000313" key="3">
    <source>
        <dbReference type="Proteomes" id="UP000018936"/>
    </source>
</evidence>
<proteinExistence type="predicted"/>
<evidence type="ECO:0000256" key="1">
    <source>
        <dbReference type="SAM" id="MobiDB-lite"/>
    </source>
</evidence>
<name>V8NTS5_OPHHA</name>
<dbReference type="Proteomes" id="UP000018936">
    <property type="component" value="Unassembled WGS sequence"/>
</dbReference>
<sequence length="249" mass="27620">MNEWNGLSPGVVGAPSLDIWSWTRRPLRSLPDGIPFRWYSTTSPKIGFDQAGSSSSGLQKLTLLISNLEMRRMAGMEGSEGRREDTRKVMKKKTWIQSVVRHLDQRFILPPGDPCYCTTNPSSPKEEGRPGVVTPASQFHVSFALWPSSCHLGGCTGALKLLGDSINSPGPSPDSFNQESLNGQKDIRSACLNFDNFSRIPESPMNSTPTVPQWGRKLVLSLWVNMQNGVGREGGREEKEKTEIEREKC</sequence>
<feature type="compositionally biased region" description="Basic and acidic residues" evidence="1">
    <location>
        <begin position="233"/>
        <end position="249"/>
    </location>
</feature>
<reference evidence="2 3" key="1">
    <citation type="journal article" date="2013" name="Proc. Natl. Acad. Sci. U.S.A.">
        <title>The king cobra genome reveals dynamic gene evolution and adaptation in the snake venom system.</title>
        <authorList>
            <person name="Vonk F.J."/>
            <person name="Casewell N.R."/>
            <person name="Henkel C.V."/>
            <person name="Heimberg A.M."/>
            <person name="Jansen H.J."/>
            <person name="McCleary R.J."/>
            <person name="Kerkkamp H.M."/>
            <person name="Vos R.A."/>
            <person name="Guerreiro I."/>
            <person name="Calvete J.J."/>
            <person name="Wuster W."/>
            <person name="Woods A.E."/>
            <person name="Logan J.M."/>
            <person name="Harrison R.A."/>
            <person name="Castoe T.A."/>
            <person name="de Koning A.P."/>
            <person name="Pollock D.D."/>
            <person name="Yandell M."/>
            <person name="Calderon D."/>
            <person name="Renjifo C."/>
            <person name="Currier R.B."/>
            <person name="Salgado D."/>
            <person name="Pla D."/>
            <person name="Sanz L."/>
            <person name="Hyder A.S."/>
            <person name="Ribeiro J.M."/>
            <person name="Arntzen J.W."/>
            <person name="van den Thillart G.E."/>
            <person name="Boetzer M."/>
            <person name="Pirovano W."/>
            <person name="Dirks R.P."/>
            <person name="Spaink H.P."/>
            <person name="Duboule D."/>
            <person name="McGlinn E."/>
            <person name="Kini R.M."/>
            <person name="Richardson M.K."/>
        </authorList>
    </citation>
    <scope>NUCLEOTIDE SEQUENCE</scope>
    <source>
        <tissue evidence="2">Blood</tissue>
    </source>
</reference>
<dbReference type="AlphaFoldDB" id="V8NTS5"/>
<feature type="non-terminal residue" evidence="2">
    <location>
        <position position="1"/>
    </location>
</feature>